<proteinExistence type="predicted"/>
<dbReference type="Proteomes" id="UP000276888">
    <property type="component" value="Chromosome"/>
</dbReference>
<dbReference type="SUPFAM" id="SSF53474">
    <property type="entry name" value="alpha/beta-Hydrolases"/>
    <property type="match status" value="1"/>
</dbReference>
<name>A0A3S9WCX8_9MICO</name>
<dbReference type="EMBL" id="CP031423">
    <property type="protein sequence ID" value="AZS37926.1"/>
    <property type="molecule type" value="Genomic_DNA"/>
</dbReference>
<feature type="compositionally biased region" description="Polar residues" evidence="1">
    <location>
        <begin position="1"/>
        <end position="11"/>
    </location>
</feature>
<dbReference type="Gene3D" id="3.40.50.1820">
    <property type="entry name" value="alpha/beta hydrolase"/>
    <property type="match status" value="1"/>
</dbReference>
<dbReference type="KEGG" id="mlv:CVS47_02576"/>
<dbReference type="InterPro" id="IPR022742">
    <property type="entry name" value="Hydrolase_4"/>
</dbReference>
<dbReference type="Pfam" id="PF12146">
    <property type="entry name" value="Hydrolase_4"/>
    <property type="match status" value="1"/>
</dbReference>
<dbReference type="InterPro" id="IPR029058">
    <property type="entry name" value="AB_hydrolase_fold"/>
</dbReference>
<feature type="region of interest" description="Disordered" evidence="1">
    <location>
        <begin position="1"/>
        <end position="41"/>
    </location>
</feature>
<protein>
    <recommendedName>
        <fullName evidence="2">Serine aminopeptidase S33 domain-containing protein</fullName>
    </recommendedName>
</protein>
<accession>A0A3S9WCX8</accession>
<sequence length="366" mass="39634">MTARETSTRGNEPTSTRGSEPTSTTGSEPTTDEGWTDDILGPPFQQRTLPLGADDEGAVVATLVRRLPHRLTAAFRPLHDVDILYVHGWSDYFFQVELARFWTDLGARFHALDLRKYGRSLRDGQTPGYVTDLAVYDEDIAAALTVMGHTPGEEADASPRRLVLLGHSTGGLILTLWAARHPGLASAVVLNSPWLELQLGAIGRQALTPLVEVRARLDPRGTHPAVDLGYYTRAQRELGTLPPDDHVAWRPARGFPTHPGWLWAIIEGHRAVAMGVDVGCPVLVLLSRHSATAFSWSETLRAVDSVLVVDDIARAATRIGSLVTISRIDGALHDVFLSAPAAREAAYATLRAWILGLPGRPPGLGG</sequence>
<evidence type="ECO:0000313" key="3">
    <source>
        <dbReference type="EMBL" id="AZS37926.1"/>
    </source>
</evidence>
<reference evidence="3 4" key="1">
    <citation type="submission" date="2018-08" db="EMBL/GenBank/DDBJ databases">
        <title>Microbacterium lemovicicum sp. nov., a bacterium isolated from a natural uranium-rich soil.</title>
        <authorList>
            <person name="ORTET P."/>
        </authorList>
    </citation>
    <scope>NUCLEOTIDE SEQUENCE [LARGE SCALE GENOMIC DNA]</scope>
    <source>
        <strain evidence="3 4">Viu22</strain>
    </source>
</reference>
<evidence type="ECO:0000313" key="4">
    <source>
        <dbReference type="Proteomes" id="UP000276888"/>
    </source>
</evidence>
<gene>
    <name evidence="3" type="ORF">CVS47_02576</name>
</gene>
<dbReference type="AlphaFoldDB" id="A0A3S9WCX8"/>
<evidence type="ECO:0000259" key="2">
    <source>
        <dbReference type="Pfam" id="PF12146"/>
    </source>
</evidence>
<evidence type="ECO:0000256" key="1">
    <source>
        <dbReference type="SAM" id="MobiDB-lite"/>
    </source>
</evidence>
<feature type="domain" description="Serine aminopeptidase S33" evidence="2">
    <location>
        <begin position="83"/>
        <end position="250"/>
    </location>
</feature>
<organism evidence="3 4">
    <name type="scientific">Microbacterium lemovicicum</name>
    <dbReference type="NCBI Taxonomy" id="1072463"/>
    <lineage>
        <taxon>Bacteria</taxon>
        <taxon>Bacillati</taxon>
        <taxon>Actinomycetota</taxon>
        <taxon>Actinomycetes</taxon>
        <taxon>Micrococcales</taxon>
        <taxon>Microbacteriaceae</taxon>
        <taxon>Microbacterium</taxon>
    </lineage>
</organism>
<feature type="compositionally biased region" description="Low complexity" evidence="1">
    <location>
        <begin position="12"/>
        <end position="29"/>
    </location>
</feature>
<keyword evidence="4" id="KW-1185">Reference proteome</keyword>